<dbReference type="AlphaFoldDB" id="A0A0F9K775"/>
<feature type="compositionally biased region" description="Basic and acidic residues" evidence="1">
    <location>
        <begin position="66"/>
        <end position="79"/>
    </location>
</feature>
<dbReference type="EMBL" id="LAZR01015861">
    <property type="protein sequence ID" value="KKM07033.1"/>
    <property type="molecule type" value="Genomic_DNA"/>
</dbReference>
<evidence type="ECO:0000256" key="1">
    <source>
        <dbReference type="SAM" id="MobiDB-lite"/>
    </source>
</evidence>
<comment type="caution">
    <text evidence="2">The sequence shown here is derived from an EMBL/GenBank/DDBJ whole genome shotgun (WGS) entry which is preliminary data.</text>
</comment>
<accession>A0A0F9K775</accession>
<name>A0A0F9K775_9ZZZZ</name>
<organism evidence="2">
    <name type="scientific">marine sediment metagenome</name>
    <dbReference type="NCBI Taxonomy" id="412755"/>
    <lineage>
        <taxon>unclassified sequences</taxon>
        <taxon>metagenomes</taxon>
        <taxon>ecological metagenomes</taxon>
    </lineage>
</organism>
<feature type="region of interest" description="Disordered" evidence="1">
    <location>
        <begin position="50"/>
        <end position="79"/>
    </location>
</feature>
<evidence type="ECO:0000313" key="2">
    <source>
        <dbReference type="EMBL" id="KKM07033.1"/>
    </source>
</evidence>
<reference evidence="2" key="1">
    <citation type="journal article" date="2015" name="Nature">
        <title>Complex archaea that bridge the gap between prokaryotes and eukaryotes.</title>
        <authorList>
            <person name="Spang A."/>
            <person name="Saw J.H."/>
            <person name="Jorgensen S.L."/>
            <person name="Zaremba-Niedzwiedzka K."/>
            <person name="Martijn J."/>
            <person name="Lind A.E."/>
            <person name="van Eijk R."/>
            <person name="Schleper C."/>
            <person name="Guy L."/>
            <person name="Ettema T.J."/>
        </authorList>
    </citation>
    <scope>NUCLEOTIDE SEQUENCE</scope>
</reference>
<sequence length="79" mass="8554">MYGTITVENVNYLLPEDSFKSLMVEIRRHSVAAVTPAQLTPEVEAHAEMISEEKSAAKKKAPRHKSVADGESGKAVDAS</sequence>
<proteinExistence type="predicted"/>
<protein>
    <submittedName>
        <fullName evidence="2">Uncharacterized protein</fullName>
    </submittedName>
</protein>
<gene>
    <name evidence="2" type="ORF">LCGC14_1738010</name>
</gene>